<keyword evidence="6" id="KW-0804">Transcription</keyword>
<dbReference type="Gene3D" id="1.10.20.10">
    <property type="entry name" value="Histone, subunit A"/>
    <property type="match status" value="1"/>
</dbReference>
<dbReference type="PRINTS" id="PR00615">
    <property type="entry name" value="CCAATSUBUNTA"/>
</dbReference>
<reference evidence="10" key="3">
    <citation type="journal article" date="2018" name="Plant J.">
        <title>The Sorghum bicolor reference genome: improved assembly, gene annotations, a transcriptome atlas, and signatures of genome organization.</title>
        <authorList>
            <person name="McCormick R.F."/>
            <person name="Truong S.K."/>
            <person name="Sreedasyam A."/>
            <person name="Jenkins J."/>
            <person name="Shu S."/>
            <person name="Sims D."/>
            <person name="Kennedy M."/>
            <person name="Amirebrahimi M."/>
            <person name="Weers B.D."/>
            <person name="McKinley B."/>
            <person name="Mattison A."/>
            <person name="Morishige D.T."/>
            <person name="Grimwood J."/>
            <person name="Schmutz J."/>
            <person name="Mullet J.E."/>
        </authorList>
    </citation>
    <scope>NUCLEOTIDE SEQUENCE [LARGE SCALE GENOMIC DNA]</scope>
    <source>
        <strain evidence="10">cv. BTx623</strain>
    </source>
</reference>
<protein>
    <recommendedName>
        <fullName evidence="8">Transcription factor CBF/NF-Y/archaeal histone domain-containing protein</fullName>
    </recommendedName>
</protein>
<dbReference type="CDD" id="cd22907">
    <property type="entry name" value="HFD_NFYB"/>
    <property type="match status" value="1"/>
</dbReference>
<evidence type="ECO:0000256" key="2">
    <source>
        <dbReference type="ARBA" id="ARBA00009053"/>
    </source>
</evidence>
<dbReference type="GO" id="GO:0000981">
    <property type="term" value="F:DNA-binding transcription factor activity, RNA polymerase II-specific"/>
    <property type="evidence" value="ECO:0000318"/>
    <property type="project" value="GO_Central"/>
</dbReference>
<dbReference type="EMBL" id="CM000768">
    <property type="protein sequence ID" value="OQU78465.1"/>
    <property type="molecule type" value="Genomic_DNA"/>
</dbReference>
<dbReference type="GO" id="GO:0006357">
    <property type="term" value="P:regulation of transcription by RNA polymerase II"/>
    <property type="evidence" value="ECO:0000318"/>
    <property type="project" value="GO_Central"/>
</dbReference>
<dbReference type="InterPro" id="IPR027113">
    <property type="entry name" value="Transc_fact_NFYB/HAP3"/>
</dbReference>
<dbReference type="PANTHER" id="PTHR11064:SF109">
    <property type="entry name" value="NUCLEAR TRANSCRIPTION FACTOR Y SUBUNIT B-4"/>
    <property type="match status" value="1"/>
</dbReference>
<dbReference type="Proteomes" id="UP000000768">
    <property type="component" value="Chromosome 9"/>
</dbReference>
<comment type="subcellular location">
    <subcellularLocation>
        <location evidence="1">Nucleus</location>
    </subcellularLocation>
</comment>
<evidence type="ECO:0000259" key="8">
    <source>
        <dbReference type="Pfam" id="PF00808"/>
    </source>
</evidence>
<dbReference type="Gramene" id="OQU78466">
    <property type="protein sequence ID" value="OQU78466"/>
    <property type="gene ID" value="SORBI_3009G239600"/>
</dbReference>
<evidence type="ECO:0000256" key="4">
    <source>
        <dbReference type="ARBA" id="ARBA00023125"/>
    </source>
</evidence>
<comment type="similarity">
    <text evidence="2">Belongs to the NFYB/HAP3 subunit family.</text>
</comment>
<reference evidence="9" key="2">
    <citation type="submission" date="2017-02" db="EMBL/GenBank/DDBJ databases">
        <title>WGS assembly of Sorghum bicolor.</title>
        <authorList>
            <person name="Paterson A."/>
            <person name="Mullet J."/>
            <person name="Bowers J."/>
            <person name="Bruggmann R."/>
            <person name="Dubchak I."/>
            <person name="Grimwood J."/>
            <person name="Gundlach H."/>
            <person name="Haberer G."/>
            <person name="Hellsten U."/>
            <person name="Mitros T."/>
            <person name="Poliakov A."/>
            <person name="Schmutz J."/>
            <person name="Spannagl M."/>
            <person name="Tang H."/>
            <person name="Wang X."/>
            <person name="Wicker T."/>
            <person name="Bharti A."/>
            <person name="Chapman J."/>
            <person name="Feltus F."/>
            <person name="Gowik U."/>
            <person name="Grigoriev I."/>
            <person name="Lyons E."/>
            <person name="Maher C."/>
            <person name="Martis M."/>
            <person name="Narechania A."/>
            <person name="Otillar R."/>
            <person name="Penning B."/>
            <person name="Salamov A."/>
            <person name="Wang Y."/>
            <person name="Zhang L."/>
            <person name="Carpita N."/>
            <person name="Freeling M."/>
            <person name="Gingle A."/>
            <person name="Hash C."/>
            <person name="Keller B."/>
            <person name="Klein P."/>
            <person name="Kresovich S."/>
            <person name="Mccann M."/>
            <person name="Ming R."/>
            <person name="Peterson D."/>
            <person name="Rahman M."/>
            <person name="Ware D."/>
            <person name="Westhoff P."/>
            <person name="Mayer K."/>
            <person name="Messing J."/>
            <person name="Sims D."/>
            <person name="Jenkins J."/>
            <person name="Shu S."/>
            <person name="Rokhsar D."/>
        </authorList>
    </citation>
    <scope>NUCLEOTIDE SEQUENCE</scope>
</reference>
<dbReference type="Gramene" id="OQU78465">
    <property type="protein sequence ID" value="OQU78465"/>
    <property type="gene ID" value="SORBI_3009G239600"/>
</dbReference>
<dbReference type="FunCoup" id="A0A1Z5R4V8">
    <property type="interactions" value="1015"/>
</dbReference>
<dbReference type="STRING" id="4558.A0A1Z5R4V8"/>
<dbReference type="PANTHER" id="PTHR11064">
    <property type="entry name" value="CCAAT-BINDING TRANSCRIPTION FACTOR-RELATED"/>
    <property type="match status" value="1"/>
</dbReference>
<dbReference type="InterPro" id="IPR003956">
    <property type="entry name" value="Transcrpt_fac_NFYB/HAP3_CS"/>
</dbReference>
<feature type="domain" description="Transcription factor CBF/NF-Y/archaeal histone" evidence="8">
    <location>
        <begin position="20"/>
        <end position="84"/>
    </location>
</feature>
<dbReference type="InterPro" id="IPR003958">
    <property type="entry name" value="CBFA_NFYB_domain"/>
</dbReference>
<evidence type="ECO:0000256" key="3">
    <source>
        <dbReference type="ARBA" id="ARBA00023015"/>
    </source>
</evidence>
<dbReference type="PROSITE" id="PS00685">
    <property type="entry name" value="NFYB_HAP3"/>
    <property type="match status" value="1"/>
</dbReference>
<dbReference type="GO" id="GO:0001228">
    <property type="term" value="F:DNA-binding transcription activator activity, RNA polymerase II-specific"/>
    <property type="evidence" value="ECO:0007669"/>
    <property type="project" value="InterPro"/>
</dbReference>
<gene>
    <name evidence="9" type="ORF">SORBI_3009G239600</name>
</gene>
<dbReference type="GO" id="GO:0046982">
    <property type="term" value="F:protein heterodimerization activity"/>
    <property type="evidence" value="ECO:0007669"/>
    <property type="project" value="InterPro"/>
</dbReference>
<reference evidence="9 10" key="1">
    <citation type="journal article" date="2009" name="Nature">
        <title>The Sorghum bicolor genome and the diversification of grasses.</title>
        <authorList>
            <person name="Paterson A.H."/>
            <person name="Bowers J.E."/>
            <person name="Bruggmann R."/>
            <person name="Dubchak I."/>
            <person name="Grimwood J."/>
            <person name="Gundlach H."/>
            <person name="Haberer G."/>
            <person name="Hellsten U."/>
            <person name="Mitros T."/>
            <person name="Poliakov A."/>
            <person name="Schmutz J."/>
            <person name="Spannagl M."/>
            <person name="Tang H."/>
            <person name="Wang X."/>
            <person name="Wicker T."/>
            <person name="Bharti A.K."/>
            <person name="Chapman J."/>
            <person name="Feltus F.A."/>
            <person name="Gowik U."/>
            <person name="Grigoriev I.V."/>
            <person name="Lyons E."/>
            <person name="Maher C.A."/>
            <person name="Martis M."/>
            <person name="Narechania A."/>
            <person name="Otillar R.P."/>
            <person name="Penning B.W."/>
            <person name="Salamov A.A."/>
            <person name="Wang Y."/>
            <person name="Zhang L."/>
            <person name="Carpita N.C."/>
            <person name="Freeling M."/>
            <person name="Gingle A.R."/>
            <person name="Hash C.T."/>
            <person name="Keller B."/>
            <person name="Klein P."/>
            <person name="Kresovich S."/>
            <person name="McCann M.C."/>
            <person name="Ming R."/>
            <person name="Peterson D.G."/>
            <person name="Mehboob-ur-Rahman"/>
            <person name="Ware D."/>
            <person name="Westhoff P."/>
            <person name="Mayer K.F."/>
            <person name="Messing J."/>
            <person name="Rokhsar D.S."/>
        </authorList>
    </citation>
    <scope>NUCLEOTIDE SEQUENCE [LARGE SCALE GENOMIC DNA]</scope>
    <source>
        <strain evidence="10">cv. BTx623</strain>
    </source>
</reference>
<keyword evidence="4" id="KW-0238">DNA-binding</keyword>
<dbReference type="FunFam" id="1.10.20.10:FF:000110">
    <property type="entry name" value="Nuclear factor Y, subunit B1"/>
    <property type="match status" value="1"/>
</dbReference>
<dbReference type="EMBL" id="CM000768">
    <property type="protein sequence ID" value="OQU78466.1"/>
    <property type="molecule type" value="Genomic_DNA"/>
</dbReference>
<keyword evidence="5" id="KW-0010">Activator</keyword>
<organism evidence="9 10">
    <name type="scientific">Sorghum bicolor</name>
    <name type="common">Sorghum</name>
    <name type="synonym">Sorghum vulgare</name>
    <dbReference type="NCBI Taxonomy" id="4558"/>
    <lineage>
        <taxon>Eukaryota</taxon>
        <taxon>Viridiplantae</taxon>
        <taxon>Streptophyta</taxon>
        <taxon>Embryophyta</taxon>
        <taxon>Tracheophyta</taxon>
        <taxon>Spermatophyta</taxon>
        <taxon>Magnoliopsida</taxon>
        <taxon>Liliopsida</taxon>
        <taxon>Poales</taxon>
        <taxon>Poaceae</taxon>
        <taxon>PACMAD clade</taxon>
        <taxon>Panicoideae</taxon>
        <taxon>Andropogonodae</taxon>
        <taxon>Andropogoneae</taxon>
        <taxon>Sorghinae</taxon>
        <taxon>Sorghum</taxon>
    </lineage>
</organism>
<dbReference type="GO" id="GO:0043565">
    <property type="term" value="F:sequence-specific DNA binding"/>
    <property type="evidence" value="ECO:0007669"/>
    <property type="project" value="InterPro"/>
</dbReference>
<dbReference type="InterPro" id="IPR009072">
    <property type="entry name" value="Histone-fold"/>
</dbReference>
<dbReference type="OMA" id="MEVYSLP"/>
<dbReference type="eggNOG" id="KOG0869">
    <property type="taxonomic scope" value="Eukaryota"/>
</dbReference>
<dbReference type="Pfam" id="PF00808">
    <property type="entry name" value="CBFD_NFYB_HMF"/>
    <property type="match status" value="1"/>
</dbReference>
<evidence type="ECO:0000256" key="5">
    <source>
        <dbReference type="ARBA" id="ARBA00023159"/>
    </source>
</evidence>
<accession>A0A1Z5R4V8</accession>
<evidence type="ECO:0000256" key="1">
    <source>
        <dbReference type="ARBA" id="ARBA00004123"/>
    </source>
</evidence>
<keyword evidence="7" id="KW-0539">Nucleus</keyword>
<evidence type="ECO:0000313" key="9">
    <source>
        <dbReference type="EMBL" id="OQU78465.1"/>
    </source>
</evidence>
<keyword evidence="3" id="KW-0805">Transcription regulation</keyword>
<dbReference type="AlphaFoldDB" id="A0A1Z5R4V8"/>
<dbReference type="GO" id="GO:0016602">
    <property type="term" value="C:CCAAT-binding factor complex"/>
    <property type="evidence" value="ECO:0000318"/>
    <property type="project" value="GO_Central"/>
</dbReference>
<keyword evidence="10" id="KW-1185">Reference proteome</keyword>
<dbReference type="InParanoid" id="A0A1Z5R4V8"/>
<evidence type="ECO:0000313" key="10">
    <source>
        <dbReference type="Proteomes" id="UP000000768"/>
    </source>
</evidence>
<proteinExistence type="inferred from homology"/>
<dbReference type="SUPFAM" id="SSF47113">
    <property type="entry name" value="Histone-fold"/>
    <property type="match status" value="1"/>
</dbReference>
<evidence type="ECO:0000256" key="7">
    <source>
        <dbReference type="ARBA" id="ARBA00023242"/>
    </source>
</evidence>
<name>A0A1Z5R4V8_SORBI</name>
<sequence>MSEAEAACGGGGGGKEQDRFLPIANIGRIMRRAVPENGKIAKDSKESIQECVSEFISFITSEASDKCMKERRKTINGDDIIWSLGTLGFEEYVEPLKIYLKNYREVSFNSNLPLSSSSCYWVFIIIVFKREGTICGV</sequence>
<evidence type="ECO:0000256" key="6">
    <source>
        <dbReference type="ARBA" id="ARBA00023163"/>
    </source>
</evidence>